<dbReference type="InterPro" id="IPR001179">
    <property type="entry name" value="PPIase_FKBP_dom"/>
</dbReference>
<dbReference type="Proteomes" id="UP001162741">
    <property type="component" value="Chromosome"/>
</dbReference>
<comment type="similarity">
    <text evidence="3 10">Belongs to the FKBP-type PPIase family.</text>
</comment>
<dbReference type="Pfam" id="PF00254">
    <property type="entry name" value="FKBP_C"/>
    <property type="match status" value="1"/>
</dbReference>
<name>A0ABY6J9S4_9BACT</name>
<dbReference type="GO" id="GO:0016853">
    <property type="term" value="F:isomerase activity"/>
    <property type="evidence" value="ECO:0007669"/>
    <property type="project" value="UniProtKB-KW"/>
</dbReference>
<evidence type="ECO:0000313" key="12">
    <source>
        <dbReference type="EMBL" id="UYQ95051.1"/>
    </source>
</evidence>
<sequence length="154" mass="16456">MTIAARGKVVTINYTIKDSQGQLLDTNDGQGPVSYVQGANKLLAGLERALEGKKAGDAITVKLSPDEAFGQRVDNLIRTLRLQDLEVGDEPLEPGEIITLGEEDGAWIVVAIEEDTVYLDGNDPWAGKTLHISAQVLGVRDATPAEAKSGEVME</sequence>
<evidence type="ECO:0000256" key="2">
    <source>
        <dbReference type="ARBA" id="ARBA00004496"/>
    </source>
</evidence>
<proteinExistence type="inferred from homology"/>
<evidence type="ECO:0000256" key="3">
    <source>
        <dbReference type="ARBA" id="ARBA00006577"/>
    </source>
</evidence>
<evidence type="ECO:0000259" key="11">
    <source>
        <dbReference type="PROSITE" id="PS50059"/>
    </source>
</evidence>
<dbReference type="PROSITE" id="PS50059">
    <property type="entry name" value="FKBP_PPIASE"/>
    <property type="match status" value="1"/>
</dbReference>
<dbReference type="EMBL" id="CP107006">
    <property type="protein sequence ID" value="UYQ95051.1"/>
    <property type="molecule type" value="Genomic_DNA"/>
</dbReference>
<accession>A0ABY6J9S4</accession>
<dbReference type="InterPro" id="IPR046357">
    <property type="entry name" value="PPIase_dom_sf"/>
</dbReference>
<organism evidence="12 13">
    <name type="scientific">Chitinophaga horti</name>
    <dbReference type="NCBI Taxonomy" id="2920382"/>
    <lineage>
        <taxon>Bacteria</taxon>
        <taxon>Pseudomonadati</taxon>
        <taxon>Bacteroidota</taxon>
        <taxon>Chitinophagia</taxon>
        <taxon>Chitinophagales</taxon>
        <taxon>Chitinophagaceae</taxon>
        <taxon>Chitinophaga</taxon>
    </lineage>
</organism>
<feature type="domain" description="PPIase FKBP-type" evidence="11">
    <location>
        <begin position="7"/>
        <end position="72"/>
    </location>
</feature>
<keyword evidence="5 9" id="KW-0697">Rotamase</keyword>
<comment type="catalytic activity">
    <reaction evidence="1 9 10">
        <text>[protein]-peptidylproline (omega=180) = [protein]-peptidylproline (omega=0)</text>
        <dbReference type="Rhea" id="RHEA:16237"/>
        <dbReference type="Rhea" id="RHEA-COMP:10747"/>
        <dbReference type="Rhea" id="RHEA-COMP:10748"/>
        <dbReference type="ChEBI" id="CHEBI:83833"/>
        <dbReference type="ChEBI" id="CHEBI:83834"/>
        <dbReference type="EC" id="5.2.1.8"/>
    </reaction>
</comment>
<dbReference type="PANTHER" id="PTHR47861:SF3">
    <property type="entry name" value="FKBP-TYPE PEPTIDYL-PROLYL CIS-TRANS ISOMERASE SLYD"/>
    <property type="match status" value="1"/>
</dbReference>
<evidence type="ECO:0000256" key="8">
    <source>
        <dbReference type="ARBA" id="ARBA00037071"/>
    </source>
</evidence>
<evidence type="ECO:0000256" key="10">
    <source>
        <dbReference type="RuleBase" id="RU003915"/>
    </source>
</evidence>
<dbReference type="RefSeq" id="WP_264282853.1">
    <property type="nucleotide sequence ID" value="NZ_CP107006.1"/>
</dbReference>
<evidence type="ECO:0000256" key="6">
    <source>
        <dbReference type="ARBA" id="ARBA00023186"/>
    </source>
</evidence>
<evidence type="ECO:0000256" key="4">
    <source>
        <dbReference type="ARBA" id="ARBA00022490"/>
    </source>
</evidence>
<gene>
    <name evidence="12" type="ORF">MKQ68_08080</name>
</gene>
<reference evidence="12" key="1">
    <citation type="submission" date="2022-10" db="EMBL/GenBank/DDBJ databases">
        <title>Chitinophaga sp. nov., isolated from soil.</title>
        <authorList>
            <person name="Jeon C.O."/>
        </authorList>
    </citation>
    <scope>NUCLEOTIDE SEQUENCE</scope>
    <source>
        <strain evidence="12">R8</strain>
    </source>
</reference>
<comment type="function">
    <text evidence="8">Also involved in hydrogenase metallocenter assembly, probably by participating in the nickel insertion step. This function in hydrogenase biosynthesis requires chaperone activity and the presence of the metal-binding domain, but not PPIase activity.</text>
</comment>
<evidence type="ECO:0000256" key="1">
    <source>
        <dbReference type="ARBA" id="ARBA00000971"/>
    </source>
</evidence>
<keyword evidence="4" id="KW-0963">Cytoplasm</keyword>
<keyword evidence="6" id="KW-0143">Chaperone</keyword>
<comment type="subcellular location">
    <subcellularLocation>
        <location evidence="2">Cytoplasm</location>
    </subcellularLocation>
</comment>
<dbReference type="EC" id="5.2.1.8" evidence="10"/>
<keyword evidence="13" id="KW-1185">Reference proteome</keyword>
<dbReference type="Gene3D" id="3.10.50.40">
    <property type="match status" value="1"/>
</dbReference>
<evidence type="ECO:0000256" key="5">
    <source>
        <dbReference type="ARBA" id="ARBA00023110"/>
    </source>
</evidence>
<dbReference type="PANTHER" id="PTHR47861">
    <property type="entry name" value="FKBP-TYPE PEPTIDYL-PROLYL CIS-TRANS ISOMERASE SLYD"/>
    <property type="match status" value="1"/>
</dbReference>
<dbReference type="SUPFAM" id="SSF54534">
    <property type="entry name" value="FKBP-like"/>
    <property type="match status" value="1"/>
</dbReference>
<evidence type="ECO:0000256" key="9">
    <source>
        <dbReference type="PROSITE-ProRule" id="PRU00277"/>
    </source>
</evidence>
<keyword evidence="7 9" id="KW-0413">Isomerase</keyword>
<evidence type="ECO:0000256" key="7">
    <source>
        <dbReference type="ARBA" id="ARBA00023235"/>
    </source>
</evidence>
<protein>
    <recommendedName>
        <fullName evidence="10">Peptidyl-prolyl cis-trans isomerase</fullName>
        <ecNumber evidence="10">5.2.1.8</ecNumber>
    </recommendedName>
</protein>
<evidence type="ECO:0000313" key="13">
    <source>
        <dbReference type="Proteomes" id="UP001162741"/>
    </source>
</evidence>